<dbReference type="InterPro" id="IPR002068">
    <property type="entry name" value="A-crystallin/Hsp20_dom"/>
</dbReference>
<dbReference type="GO" id="GO:0046872">
    <property type="term" value="F:metal ion binding"/>
    <property type="evidence" value="ECO:0007669"/>
    <property type="project" value="UniProtKB-KW"/>
</dbReference>
<evidence type="ECO:0000256" key="5">
    <source>
        <dbReference type="RuleBase" id="RU003616"/>
    </source>
</evidence>
<evidence type="ECO:0000256" key="1">
    <source>
        <dbReference type="ARBA" id="ARBA00023016"/>
    </source>
</evidence>
<dbReference type="PIRSF" id="PIRSF036514">
    <property type="entry name" value="Sm_HSP_B1"/>
    <property type="match status" value="1"/>
</dbReference>
<feature type="binding site" evidence="3">
    <location>
        <position position="104"/>
    </location>
    <ligand>
        <name>Zn(2+)</name>
        <dbReference type="ChEBI" id="CHEBI:29105"/>
        <label>1</label>
    </ligand>
</feature>
<evidence type="ECO:0000313" key="8">
    <source>
        <dbReference type="Proteomes" id="UP000821866"/>
    </source>
</evidence>
<dbReference type="GO" id="GO:0005737">
    <property type="term" value="C:cytoplasm"/>
    <property type="evidence" value="ECO:0007669"/>
    <property type="project" value="TreeGrafter"/>
</dbReference>
<evidence type="ECO:0000256" key="2">
    <source>
        <dbReference type="PIRNR" id="PIRNR036514"/>
    </source>
</evidence>
<dbReference type="InterPro" id="IPR008978">
    <property type="entry name" value="HSP20-like_chaperone"/>
</dbReference>
<keyword evidence="8" id="KW-1185">Reference proteome</keyword>
<feature type="domain" description="SHSP" evidence="6">
    <location>
        <begin position="57"/>
        <end position="166"/>
    </location>
</feature>
<dbReference type="Proteomes" id="UP000821866">
    <property type="component" value="Unassembled WGS sequence"/>
</dbReference>
<keyword evidence="3" id="KW-0862">Zinc</keyword>
<dbReference type="InterPro" id="IPR055269">
    <property type="entry name" value="Alpha-crystallin/HSP_16"/>
</dbReference>
<gene>
    <name evidence="7" type="ORF">HPB51_027428</name>
</gene>
<dbReference type="GO" id="GO:0051082">
    <property type="term" value="F:unfolded protein binding"/>
    <property type="evidence" value="ECO:0007669"/>
    <property type="project" value="TreeGrafter"/>
</dbReference>
<feature type="binding site" evidence="3">
    <location>
        <position position="106"/>
    </location>
    <ligand>
        <name>Zn(2+)</name>
        <dbReference type="ChEBI" id="CHEBI:29105"/>
        <label>1</label>
    </ligand>
</feature>
<dbReference type="OrthoDB" id="1431247at2759"/>
<dbReference type="AlphaFoldDB" id="A0A9J6D090"/>
<comment type="similarity">
    <text evidence="2 4 5">Belongs to the small heat shock protein (HSP20) family.</text>
</comment>
<dbReference type="Pfam" id="PF00011">
    <property type="entry name" value="HSP20"/>
    <property type="match status" value="1"/>
</dbReference>
<dbReference type="VEuPathDB" id="VectorBase:LOC119185145"/>
<dbReference type="PANTHER" id="PTHR45640:SF13">
    <property type="entry name" value="HEAT SHOCK PROTEIN 22-RELATED"/>
    <property type="match status" value="1"/>
</dbReference>
<comment type="caution">
    <text evidence="7">The sequence shown here is derived from an EMBL/GenBank/DDBJ whole genome shotgun (WGS) entry which is preliminary data.</text>
</comment>
<reference evidence="7" key="2">
    <citation type="submission" date="2021-09" db="EMBL/GenBank/DDBJ databases">
        <authorList>
            <person name="Jia N."/>
            <person name="Wang J."/>
            <person name="Shi W."/>
            <person name="Du L."/>
            <person name="Sun Y."/>
            <person name="Zhan W."/>
            <person name="Jiang J."/>
            <person name="Wang Q."/>
            <person name="Zhang B."/>
            <person name="Ji P."/>
            <person name="Sakyi L.B."/>
            <person name="Cui X."/>
            <person name="Yuan T."/>
            <person name="Jiang B."/>
            <person name="Yang W."/>
            <person name="Lam T.T.-Y."/>
            <person name="Chang Q."/>
            <person name="Ding S."/>
            <person name="Wang X."/>
            <person name="Zhu J."/>
            <person name="Ruan X."/>
            <person name="Zhao L."/>
            <person name="Wei J."/>
            <person name="Que T."/>
            <person name="Du C."/>
            <person name="Cheng J."/>
            <person name="Dai P."/>
            <person name="Han X."/>
            <person name="Huang E."/>
            <person name="Gao Y."/>
            <person name="Liu J."/>
            <person name="Shao H."/>
            <person name="Ye R."/>
            <person name="Li L."/>
            <person name="Wei W."/>
            <person name="Wang X."/>
            <person name="Wang C."/>
            <person name="Huo Q."/>
            <person name="Li W."/>
            <person name="Guo W."/>
            <person name="Chen H."/>
            <person name="Chen S."/>
            <person name="Zhou L."/>
            <person name="Zhou L."/>
            <person name="Ni X."/>
            <person name="Tian J."/>
            <person name="Zhou Y."/>
            <person name="Sheng Y."/>
            <person name="Liu T."/>
            <person name="Pan Y."/>
            <person name="Xia L."/>
            <person name="Li J."/>
            <person name="Zhao F."/>
            <person name="Cao W."/>
        </authorList>
    </citation>
    <scope>NUCLEOTIDE SEQUENCE</scope>
    <source>
        <strain evidence="7">Rmic-2018</strain>
        <tissue evidence="7">Larvae</tissue>
    </source>
</reference>
<keyword evidence="1" id="KW-0346">Stress response</keyword>
<evidence type="ECO:0000256" key="3">
    <source>
        <dbReference type="PIRSR" id="PIRSR036514-1"/>
    </source>
</evidence>
<dbReference type="PRINTS" id="PR00299">
    <property type="entry name" value="ACRYSTALLIN"/>
</dbReference>
<evidence type="ECO:0000313" key="7">
    <source>
        <dbReference type="EMBL" id="KAH7964332.1"/>
    </source>
</evidence>
<evidence type="ECO:0000259" key="6">
    <source>
        <dbReference type="PROSITE" id="PS01031"/>
    </source>
</evidence>
<dbReference type="Gene3D" id="2.60.40.790">
    <property type="match status" value="1"/>
</dbReference>
<dbReference type="EMBL" id="JABSTU010004024">
    <property type="protein sequence ID" value="KAH7964332.1"/>
    <property type="molecule type" value="Genomic_DNA"/>
</dbReference>
<reference evidence="7" key="1">
    <citation type="journal article" date="2020" name="Cell">
        <title>Large-Scale Comparative Analyses of Tick Genomes Elucidate Their Genetic Diversity and Vector Capacities.</title>
        <authorList>
            <consortium name="Tick Genome and Microbiome Consortium (TIGMIC)"/>
            <person name="Jia N."/>
            <person name="Wang J."/>
            <person name="Shi W."/>
            <person name="Du L."/>
            <person name="Sun Y."/>
            <person name="Zhan W."/>
            <person name="Jiang J.F."/>
            <person name="Wang Q."/>
            <person name="Zhang B."/>
            <person name="Ji P."/>
            <person name="Bell-Sakyi L."/>
            <person name="Cui X.M."/>
            <person name="Yuan T.T."/>
            <person name="Jiang B.G."/>
            <person name="Yang W.F."/>
            <person name="Lam T.T."/>
            <person name="Chang Q.C."/>
            <person name="Ding S.J."/>
            <person name="Wang X.J."/>
            <person name="Zhu J.G."/>
            <person name="Ruan X.D."/>
            <person name="Zhao L."/>
            <person name="Wei J.T."/>
            <person name="Ye R.Z."/>
            <person name="Que T.C."/>
            <person name="Du C.H."/>
            <person name="Zhou Y.H."/>
            <person name="Cheng J.X."/>
            <person name="Dai P.F."/>
            <person name="Guo W.B."/>
            <person name="Han X.H."/>
            <person name="Huang E.J."/>
            <person name="Li L.F."/>
            <person name="Wei W."/>
            <person name="Gao Y.C."/>
            <person name="Liu J.Z."/>
            <person name="Shao H.Z."/>
            <person name="Wang X."/>
            <person name="Wang C.C."/>
            <person name="Yang T.C."/>
            <person name="Huo Q.B."/>
            <person name="Li W."/>
            <person name="Chen H.Y."/>
            <person name="Chen S.E."/>
            <person name="Zhou L.G."/>
            <person name="Ni X.B."/>
            <person name="Tian J.H."/>
            <person name="Sheng Y."/>
            <person name="Liu T."/>
            <person name="Pan Y.S."/>
            <person name="Xia L.Y."/>
            <person name="Li J."/>
            <person name="Zhao F."/>
            <person name="Cao W.C."/>
        </authorList>
    </citation>
    <scope>NUCLEOTIDE SEQUENCE</scope>
    <source>
        <strain evidence="7">Rmic-2018</strain>
    </source>
</reference>
<proteinExistence type="inferred from homology"/>
<name>A0A9J6D090_RHIMP</name>
<protein>
    <recommendedName>
        <fullName evidence="6">SHSP domain-containing protein</fullName>
    </recommendedName>
</protein>
<dbReference type="GO" id="GO:0005634">
    <property type="term" value="C:nucleus"/>
    <property type="evidence" value="ECO:0007669"/>
    <property type="project" value="TreeGrafter"/>
</dbReference>
<dbReference type="InterPro" id="IPR001436">
    <property type="entry name" value="Alpha-crystallin/sHSP_animal"/>
</dbReference>
<dbReference type="SUPFAM" id="SSF49764">
    <property type="entry name" value="HSP20-like chaperones"/>
    <property type="match status" value="1"/>
</dbReference>
<dbReference type="PANTHER" id="PTHR45640">
    <property type="entry name" value="HEAT SHOCK PROTEIN HSP-12.2-RELATED"/>
    <property type="match status" value="1"/>
</dbReference>
<dbReference type="PROSITE" id="PS01031">
    <property type="entry name" value="SHSP"/>
    <property type="match status" value="1"/>
</dbReference>
<accession>A0A9J6D090</accession>
<dbReference type="CDD" id="cd06526">
    <property type="entry name" value="metazoan_ACD"/>
    <property type="match status" value="1"/>
</dbReference>
<dbReference type="OMA" id="AYNDWDH"/>
<keyword evidence="3" id="KW-0479">Metal-binding</keyword>
<dbReference type="GO" id="GO:0009408">
    <property type="term" value="P:response to heat"/>
    <property type="evidence" value="ECO:0007669"/>
    <property type="project" value="UniProtKB-ARBA"/>
</dbReference>
<organism evidence="7 8">
    <name type="scientific">Rhipicephalus microplus</name>
    <name type="common">Cattle tick</name>
    <name type="synonym">Boophilus microplus</name>
    <dbReference type="NCBI Taxonomy" id="6941"/>
    <lineage>
        <taxon>Eukaryota</taxon>
        <taxon>Metazoa</taxon>
        <taxon>Ecdysozoa</taxon>
        <taxon>Arthropoda</taxon>
        <taxon>Chelicerata</taxon>
        <taxon>Arachnida</taxon>
        <taxon>Acari</taxon>
        <taxon>Parasitiformes</taxon>
        <taxon>Ixodida</taxon>
        <taxon>Ixodoidea</taxon>
        <taxon>Ixodidae</taxon>
        <taxon>Rhipicephalinae</taxon>
        <taxon>Rhipicephalus</taxon>
        <taxon>Boophilus</taxon>
    </lineage>
</organism>
<dbReference type="GO" id="GO:0042026">
    <property type="term" value="P:protein refolding"/>
    <property type="evidence" value="ECO:0007669"/>
    <property type="project" value="TreeGrafter"/>
</dbReference>
<evidence type="ECO:0000256" key="4">
    <source>
        <dbReference type="PROSITE-ProRule" id="PRU00285"/>
    </source>
</evidence>
<sequence>MALFPLLQRNLLGSSDMARHLFDDEFGGSFLDGELFDPPFYHQRFYIQPRHHESVLNSVRPSQQGASVACTPDKFAIRVDTRHFAPEEISVKTQDNCVIIHGKHEEKSDDRGCYVKREFTRRYVLPEDVDPQTVKCHLTPGGLLALEAPRKNVKKEEPKTIAIDVKHEGKKA</sequence>